<dbReference type="AlphaFoldDB" id="A0A1I8AZW0"/>
<organism evidence="1 2">
    <name type="scientific">Meloidogyne hapla</name>
    <name type="common">Root-knot nematode worm</name>
    <dbReference type="NCBI Taxonomy" id="6305"/>
    <lineage>
        <taxon>Eukaryota</taxon>
        <taxon>Metazoa</taxon>
        <taxon>Ecdysozoa</taxon>
        <taxon>Nematoda</taxon>
        <taxon>Chromadorea</taxon>
        <taxon>Rhabditida</taxon>
        <taxon>Tylenchina</taxon>
        <taxon>Tylenchomorpha</taxon>
        <taxon>Tylenchoidea</taxon>
        <taxon>Meloidogynidae</taxon>
        <taxon>Meloidogyninae</taxon>
        <taxon>Meloidogyne</taxon>
    </lineage>
</organism>
<keyword evidence="1" id="KW-1185">Reference proteome</keyword>
<sequence>MSAHQNEHVLRKLEGEIVGGKRGKKAVSVSWWEKKIVFVDNKGPCCKPSKIVEWLKLSENRRWATQRPTGLWLDLQDLEFDHHWLFTRAEAAERELVAAYDAWVEVHQQILDLVKKWLTLKEQMGGGIGEEIKEETVIRIGYSCPDELAIFLCCRLLGLKLNSYVLLSSTLSNGPNCAFV</sequence>
<evidence type="ECO:0000313" key="2">
    <source>
        <dbReference type="WBParaSite" id="MhA1_Contig1154.frz3.gene1"/>
    </source>
</evidence>
<name>A0A1I8AZW0_MELHA</name>
<dbReference type="Proteomes" id="UP000095281">
    <property type="component" value="Unplaced"/>
</dbReference>
<reference evidence="2" key="1">
    <citation type="submission" date="2016-11" db="UniProtKB">
        <authorList>
            <consortium name="WormBaseParasite"/>
        </authorList>
    </citation>
    <scope>IDENTIFICATION</scope>
</reference>
<accession>A0A1I8AZW0</accession>
<evidence type="ECO:0000313" key="1">
    <source>
        <dbReference type="Proteomes" id="UP000095281"/>
    </source>
</evidence>
<dbReference type="WBParaSite" id="MhA1_Contig1154.frz3.gene1">
    <property type="protein sequence ID" value="MhA1_Contig1154.frz3.gene1"/>
    <property type="gene ID" value="MhA1_Contig1154.frz3.gene1"/>
</dbReference>
<proteinExistence type="predicted"/>
<protein>
    <submittedName>
        <fullName evidence="2">Retrotransposon protein, putative, unclassified</fullName>
    </submittedName>
</protein>